<dbReference type="OrthoDB" id="5290997at2"/>
<organism evidence="5 6">
    <name type="scientific">Croceibacterium soli</name>
    <dbReference type="NCBI Taxonomy" id="1739690"/>
    <lineage>
        <taxon>Bacteria</taxon>
        <taxon>Pseudomonadati</taxon>
        <taxon>Pseudomonadota</taxon>
        <taxon>Alphaproteobacteria</taxon>
        <taxon>Sphingomonadales</taxon>
        <taxon>Erythrobacteraceae</taxon>
        <taxon>Croceibacterium</taxon>
    </lineage>
</organism>
<keyword evidence="3 5" id="KW-0012">Acyltransferase</keyword>
<comment type="pathway">
    <text evidence="1">Lipid metabolism.</text>
</comment>
<gene>
    <name evidence="5" type="ORF">GRI75_02245</name>
</gene>
<dbReference type="Pfam" id="PF01553">
    <property type="entry name" value="Acyltransferase"/>
    <property type="match status" value="1"/>
</dbReference>
<dbReference type="PANTHER" id="PTHR10434:SF66">
    <property type="entry name" value="PHOSPHOLIPID_GLYCEROL ACYLTRANSFERASE DOMAIN-CONTAINING PROTEIN"/>
    <property type="match status" value="1"/>
</dbReference>
<name>A0A6I4UPW4_9SPHN</name>
<keyword evidence="2 5" id="KW-0808">Transferase</keyword>
<comment type="caution">
    <text evidence="5">The sequence shown here is derived from an EMBL/GenBank/DDBJ whole genome shotgun (WGS) entry which is preliminary data.</text>
</comment>
<dbReference type="InterPro" id="IPR002123">
    <property type="entry name" value="Plipid/glycerol_acylTrfase"/>
</dbReference>
<dbReference type="Proteomes" id="UP000469159">
    <property type="component" value="Unassembled WGS sequence"/>
</dbReference>
<dbReference type="GO" id="GO:0003841">
    <property type="term" value="F:1-acylglycerol-3-phosphate O-acyltransferase activity"/>
    <property type="evidence" value="ECO:0007669"/>
    <property type="project" value="TreeGrafter"/>
</dbReference>
<evidence type="ECO:0000256" key="1">
    <source>
        <dbReference type="ARBA" id="ARBA00005189"/>
    </source>
</evidence>
<feature type="domain" description="Phospholipid/glycerol acyltransferase" evidence="4">
    <location>
        <begin position="43"/>
        <end position="157"/>
    </location>
</feature>
<dbReference type="SUPFAM" id="SSF69593">
    <property type="entry name" value="Glycerol-3-phosphate (1)-acyltransferase"/>
    <property type="match status" value="1"/>
</dbReference>
<evidence type="ECO:0000256" key="2">
    <source>
        <dbReference type="ARBA" id="ARBA00022679"/>
    </source>
</evidence>
<evidence type="ECO:0000259" key="4">
    <source>
        <dbReference type="SMART" id="SM00563"/>
    </source>
</evidence>
<evidence type="ECO:0000256" key="3">
    <source>
        <dbReference type="ARBA" id="ARBA00023315"/>
    </source>
</evidence>
<dbReference type="AlphaFoldDB" id="A0A6I4UPW4"/>
<reference evidence="5 6" key="1">
    <citation type="submission" date="2019-12" db="EMBL/GenBank/DDBJ databases">
        <title>Genomic-based taxomic classification of the family Erythrobacteraceae.</title>
        <authorList>
            <person name="Xu L."/>
        </authorList>
    </citation>
    <scope>NUCLEOTIDE SEQUENCE [LARGE SCALE GENOMIC DNA]</scope>
    <source>
        <strain evidence="5 6">MCCC 1K02066</strain>
    </source>
</reference>
<dbReference type="SMART" id="SM00563">
    <property type="entry name" value="PlsC"/>
    <property type="match status" value="1"/>
</dbReference>
<protein>
    <submittedName>
        <fullName evidence="5">1-acyl-sn-glycerol-3-phosphate acyltransferase</fullName>
    </submittedName>
</protein>
<dbReference type="EMBL" id="WTYK01000001">
    <property type="protein sequence ID" value="MXP40466.1"/>
    <property type="molecule type" value="Genomic_DNA"/>
</dbReference>
<dbReference type="GO" id="GO:0006654">
    <property type="term" value="P:phosphatidic acid biosynthetic process"/>
    <property type="evidence" value="ECO:0007669"/>
    <property type="project" value="TreeGrafter"/>
</dbReference>
<evidence type="ECO:0000313" key="5">
    <source>
        <dbReference type="EMBL" id="MXP40466.1"/>
    </source>
</evidence>
<dbReference type="CDD" id="cd07989">
    <property type="entry name" value="LPLAT_AGPAT-like"/>
    <property type="match status" value="1"/>
</dbReference>
<dbReference type="PANTHER" id="PTHR10434">
    <property type="entry name" value="1-ACYL-SN-GLYCEROL-3-PHOSPHATE ACYLTRANSFERASE"/>
    <property type="match status" value="1"/>
</dbReference>
<evidence type="ECO:0000313" key="6">
    <source>
        <dbReference type="Proteomes" id="UP000469159"/>
    </source>
</evidence>
<keyword evidence="6" id="KW-1185">Reference proteome</keyword>
<sequence length="200" mass="22466">MATVSEERFRKVPNAWSHFHRWCVNRILGIDVRVEGVRPEGQAFFAIKHESFFEAIDLATMLDEPVPYAKEELFRIPGWGRVARAYGGIAVARDAGAKGLRSMLAESRKHIDSGRQLAIFPEGKRVPHGTRPPLRAGFAGLYKLLRLPVVPVAVDSGPVYQRWWKPRGTITIRFGEPIPPGLPREELEARVHAAINELNS</sequence>
<proteinExistence type="predicted"/>
<accession>A0A6I4UPW4</accession>